<comment type="caution">
    <text evidence="2">The sequence shown here is derived from an EMBL/GenBank/DDBJ whole genome shotgun (WGS) entry which is preliminary data.</text>
</comment>
<keyword evidence="1" id="KW-0472">Membrane</keyword>
<dbReference type="Proteomes" id="UP000186817">
    <property type="component" value="Unassembled WGS sequence"/>
</dbReference>
<reference evidence="2 3" key="1">
    <citation type="submission" date="2016-02" db="EMBL/GenBank/DDBJ databases">
        <title>Genome analysis of coral dinoflagellate symbionts highlights evolutionary adaptations to a symbiotic lifestyle.</title>
        <authorList>
            <person name="Aranda M."/>
            <person name="Li Y."/>
            <person name="Liew Y.J."/>
            <person name="Baumgarten S."/>
            <person name="Simakov O."/>
            <person name="Wilson M."/>
            <person name="Piel J."/>
            <person name="Ashoor H."/>
            <person name="Bougouffa S."/>
            <person name="Bajic V.B."/>
            <person name="Ryu T."/>
            <person name="Ravasi T."/>
            <person name="Bayer T."/>
            <person name="Micklem G."/>
            <person name="Kim H."/>
            <person name="Bhak J."/>
            <person name="Lajeunesse T.C."/>
            <person name="Voolstra C.R."/>
        </authorList>
    </citation>
    <scope>NUCLEOTIDE SEQUENCE [LARGE SCALE GENOMIC DNA]</scope>
    <source>
        <strain evidence="2 3">CCMP2467</strain>
    </source>
</reference>
<evidence type="ECO:0000313" key="2">
    <source>
        <dbReference type="EMBL" id="OLP94986.1"/>
    </source>
</evidence>
<sequence length="148" mass="17351">MTRPKVSKDRKSKTQLYVIIATFYLAWVCCGVYLIWLMRSVLHGYRRMFREFSLGRRYHGQDLVRAVGPSVFHAQWATYTCGALIGNAAMALVLFMFVLWLLFLVLSLPQFWEAQWALRNWWILYGRARSLIRGAGMFAPGYRSVLFR</sequence>
<gene>
    <name evidence="2" type="ORF">AK812_SmicGene22949</name>
</gene>
<evidence type="ECO:0000313" key="3">
    <source>
        <dbReference type="Proteomes" id="UP000186817"/>
    </source>
</evidence>
<feature type="transmembrane region" description="Helical" evidence="1">
    <location>
        <begin position="84"/>
        <end position="106"/>
    </location>
</feature>
<dbReference type="AlphaFoldDB" id="A0A1Q9DIK1"/>
<proteinExistence type="predicted"/>
<protein>
    <submittedName>
        <fullName evidence="2">Uncharacterized protein</fullName>
    </submittedName>
</protein>
<evidence type="ECO:0000256" key="1">
    <source>
        <dbReference type="SAM" id="Phobius"/>
    </source>
</evidence>
<accession>A0A1Q9DIK1</accession>
<feature type="transmembrane region" description="Helical" evidence="1">
    <location>
        <begin position="16"/>
        <end position="38"/>
    </location>
</feature>
<keyword evidence="3" id="KW-1185">Reference proteome</keyword>
<keyword evidence="1" id="KW-1133">Transmembrane helix</keyword>
<keyword evidence="1" id="KW-0812">Transmembrane</keyword>
<dbReference type="EMBL" id="LSRX01000520">
    <property type="protein sequence ID" value="OLP94986.1"/>
    <property type="molecule type" value="Genomic_DNA"/>
</dbReference>
<name>A0A1Q9DIK1_SYMMI</name>
<organism evidence="2 3">
    <name type="scientific">Symbiodinium microadriaticum</name>
    <name type="common">Dinoflagellate</name>
    <name type="synonym">Zooxanthella microadriatica</name>
    <dbReference type="NCBI Taxonomy" id="2951"/>
    <lineage>
        <taxon>Eukaryota</taxon>
        <taxon>Sar</taxon>
        <taxon>Alveolata</taxon>
        <taxon>Dinophyceae</taxon>
        <taxon>Suessiales</taxon>
        <taxon>Symbiodiniaceae</taxon>
        <taxon>Symbiodinium</taxon>
    </lineage>
</organism>